<dbReference type="PROSITE" id="PS50158">
    <property type="entry name" value="ZF_CCHC"/>
    <property type="match status" value="1"/>
</dbReference>
<dbReference type="GO" id="GO:0008270">
    <property type="term" value="F:zinc ion binding"/>
    <property type="evidence" value="ECO:0007669"/>
    <property type="project" value="UniProtKB-KW"/>
</dbReference>
<feature type="region of interest" description="Disordered" evidence="3">
    <location>
        <begin position="868"/>
        <end position="929"/>
    </location>
</feature>
<dbReference type="AlphaFoldDB" id="A0AAD6RVE4"/>
<reference evidence="5" key="1">
    <citation type="submission" date="2023-03" db="EMBL/GenBank/DDBJ databases">
        <title>Massive genome expansion in bonnet fungi (Mycena s.s.) driven by repeated elements and novel gene families across ecological guilds.</title>
        <authorList>
            <consortium name="Lawrence Berkeley National Laboratory"/>
            <person name="Harder C.B."/>
            <person name="Miyauchi S."/>
            <person name="Viragh M."/>
            <person name="Kuo A."/>
            <person name="Thoen E."/>
            <person name="Andreopoulos B."/>
            <person name="Lu D."/>
            <person name="Skrede I."/>
            <person name="Drula E."/>
            <person name="Henrissat B."/>
            <person name="Morin E."/>
            <person name="Kohler A."/>
            <person name="Barry K."/>
            <person name="LaButti K."/>
            <person name="Morin E."/>
            <person name="Salamov A."/>
            <person name="Lipzen A."/>
            <person name="Mereny Z."/>
            <person name="Hegedus B."/>
            <person name="Baldrian P."/>
            <person name="Stursova M."/>
            <person name="Weitz H."/>
            <person name="Taylor A."/>
            <person name="Grigoriev I.V."/>
            <person name="Nagy L.G."/>
            <person name="Martin F."/>
            <person name="Kauserud H."/>
        </authorList>
    </citation>
    <scope>NUCLEOTIDE SEQUENCE</scope>
    <source>
        <strain evidence="5">CBHHK200</strain>
    </source>
</reference>
<keyword evidence="1" id="KW-0507">mRNA processing</keyword>
<dbReference type="Pfam" id="PF00098">
    <property type="entry name" value="zf-CCHC"/>
    <property type="match status" value="1"/>
</dbReference>
<dbReference type="SMART" id="SM00343">
    <property type="entry name" value="ZnF_C2HC"/>
    <property type="match status" value="1"/>
</dbReference>
<evidence type="ECO:0000256" key="2">
    <source>
        <dbReference type="PROSITE-ProRule" id="PRU00047"/>
    </source>
</evidence>
<comment type="caution">
    <text evidence="5">The sequence shown here is derived from an EMBL/GenBank/DDBJ whole genome shotgun (WGS) entry which is preliminary data.</text>
</comment>
<dbReference type="InterPro" id="IPR005162">
    <property type="entry name" value="Retrotrans_gag_dom"/>
</dbReference>
<dbReference type="Gene3D" id="4.10.60.10">
    <property type="entry name" value="Zinc finger, CCHC-type"/>
    <property type="match status" value="1"/>
</dbReference>
<evidence type="ECO:0000313" key="6">
    <source>
        <dbReference type="Proteomes" id="UP001218188"/>
    </source>
</evidence>
<feature type="domain" description="CCHC-type" evidence="4">
    <location>
        <begin position="946"/>
        <end position="961"/>
    </location>
</feature>
<keyword evidence="2" id="KW-0863">Zinc-finger</keyword>
<dbReference type="Pfam" id="PF03732">
    <property type="entry name" value="Retrotrans_gag"/>
    <property type="match status" value="1"/>
</dbReference>
<dbReference type="GO" id="GO:0006397">
    <property type="term" value="P:mRNA processing"/>
    <property type="evidence" value="ECO:0007669"/>
    <property type="project" value="UniProtKB-KW"/>
</dbReference>
<dbReference type="SUPFAM" id="SSF57756">
    <property type="entry name" value="Retrovirus zinc finger-like domains"/>
    <property type="match status" value="1"/>
</dbReference>
<feature type="compositionally biased region" description="Low complexity" evidence="3">
    <location>
        <begin position="17"/>
        <end position="30"/>
    </location>
</feature>
<proteinExistence type="predicted"/>
<evidence type="ECO:0000313" key="5">
    <source>
        <dbReference type="EMBL" id="KAJ7015930.1"/>
    </source>
</evidence>
<organism evidence="5 6">
    <name type="scientific">Mycena alexandri</name>
    <dbReference type="NCBI Taxonomy" id="1745969"/>
    <lineage>
        <taxon>Eukaryota</taxon>
        <taxon>Fungi</taxon>
        <taxon>Dikarya</taxon>
        <taxon>Basidiomycota</taxon>
        <taxon>Agaricomycotina</taxon>
        <taxon>Agaricomycetes</taxon>
        <taxon>Agaricomycetidae</taxon>
        <taxon>Agaricales</taxon>
        <taxon>Marasmiineae</taxon>
        <taxon>Mycenaceae</taxon>
        <taxon>Mycena</taxon>
    </lineage>
</organism>
<feature type="compositionally biased region" description="Polar residues" evidence="3">
    <location>
        <begin position="894"/>
        <end position="907"/>
    </location>
</feature>
<dbReference type="GO" id="GO:0003676">
    <property type="term" value="F:nucleic acid binding"/>
    <property type="evidence" value="ECO:0007669"/>
    <property type="project" value="InterPro"/>
</dbReference>
<dbReference type="InterPro" id="IPR036875">
    <property type="entry name" value="Znf_CCHC_sf"/>
</dbReference>
<feature type="compositionally biased region" description="Low complexity" evidence="3">
    <location>
        <begin position="908"/>
        <end position="926"/>
    </location>
</feature>
<dbReference type="Proteomes" id="UP001218188">
    <property type="component" value="Unassembled WGS sequence"/>
</dbReference>
<evidence type="ECO:0000256" key="1">
    <source>
        <dbReference type="ARBA" id="ARBA00022664"/>
    </source>
</evidence>
<name>A0AAD6RVE4_9AGAR</name>
<keyword evidence="2" id="KW-0479">Metal-binding</keyword>
<dbReference type="EMBL" id="JARJCM010000709">
    <property type="protein sequence ID" value="KAJ7015930.1"/>
    <property type="molecule type" value="Genomic_DNA"/>
</dbReference>
<protein>
    <recommendedName>
        <fullName evidence="4">CCHC-type domain-containing protein</fullName>
    </recommendedName>
</protein>
<dbReference type="InterPro" id="IPR001878">
    <property type="entry name" value="Znf_CCHC"/>
</dbReference>
<feature type="compositionally biased region" description="Polar residues" evidence="3">
    <location>
        <begin position="868"/>
        <end position="884"/>
    </location>
</feature>
<gene>
    <name evidence="5" type="ORF">C8F04DRAFT_1283792</name>
</gene>
<keyword evidence="6" id="KW-1185">Reference proteome</keyword>
<evidence type="ECO:0000256" key="3">
    <source>
        <dbReference type="SAM" id="MobiDB-lite"/>
    </source>
</evidence>
<feature type="region of interest" description="Disordered" evidence="3">
    <location>
        <begin position="1"/>
        <end position="34"/>
    </location>
</feature>
<evidence type="ECO:0000259" key="4">
    <source>
        <dbReference type="PROSITE" id="PS50158"/>
    </source>
</evidence>
<accession>A0AAD6RVE4</accession>
<keyword evidence="2" id="KW-0862">Zinc</keyword>
<sequence>MFSGELTHPLPVYLRQTTESNPSSSEITSSVPKTFSNESTLDDVVAVQREHKCYQRPHSSEAHATDELVEAPRSLSPVQRITRTLQDLAVYTRDSIGWFTRRGSISDDDNGRSTPLEFDQTSVVMQDVEEQPWSKNNSVNSSMEFRNMSLASYEDNSIGNHFETFQYPLHVEIHRLNYNAIAEIQTTHEALADTWDKYEVNKPSAEVSQGRVPMALFSMKNRVFHRRRLPIATYPDIGHQHERVNIRVYLELHSAPIYVLTSIPIRKFQLYSTLECYQHLTGVWKVVGFHSHQHGYVVINCVNDEKREQVNILADAYHCAVRATLAETVAIFRIVALLSLNEYFALVRAKAKKTKRSEELSEAWTDSSKPSPTFIKCDESYEIFMKHLSCPPYDLPIGYTSAFNATPSDSTPAEYLHDDMPHALFPFLIAPYDSSLNATPKPNTLEKAAERPPDVISATPTPQLSVNRIRSNTKYRELRAKVVNRNVQPPSYATLEERFKALFPSASSWHVRRPDPSQYYSVESTPGITAIPASLYHQSVFIGLFRYRDELVFKGAGEPLSPLPTTRLDDTMSDPTEFTMPQPEVFESETVDSRTGLLYRQAHQSHAEIRELHGQIATVQDLLTSVHGKLDALNHERTAQNSLLAEAMTALTSAHTVIGQGTLHATGGEVKLNTKQPRVAAPRMFGGDSEQVDQFLADCWLNFHGNTAYSQDSSKITFALSYMKDGSASQWANNVVLAMQTKDATGSYSTWETFRLAVIEAFKGGAQVEIAQAKMERLRQKKSTATEYFTVLDALNKTAAYDEVTLIRLLKRGVDEKVIRAVYGQGTLPATYAEWKAQVIKMDGVHRAFLVMDGSLRDGNTQVTTPRMHTAQSSGVNHHGNQPGYSRKSEWKGPSNNPVTHFGNNPVTSNTGGSTANSTTTGSGAAPMDIDRAVSRGNANTSRPTCYNCGQEGHLARNCPRRLVKDPQFRAIYSDLLKEEQAAEDFPEGHE</sequence>